<dbReference type="GO" id="GO:0008800">
    <property type="term" value="F:beta-lactamase activity"/>
    <property type="evidence" value="ECO:0007669"/>
    <property type="project" value="UniProtKB-EC"/>
</dbReference>
<reference evidence="9" key="1">
    <citation type="submission" date="2018-03" db="EMBL/GenBank/DDBJ databases">
        <title>A comparative analysis of the Nautiliaceae.</title>
        <authorList>
            <person name="Grosche A."/>
            <person name="Smedile F."/>
            <person name="Vetriani C."/>
        </authorList>
    </citation>
    <scope>NUCLEOTIDE SEQUENCE [LARGE SCALE GENOMIC DNA]</scope>
    <source>
        <strain evidence="9">TB6</strain>
    </source>
</reference>
<organism evidence="7 8">
    <name type="scientific">Caminibacter pacificus</name>
    <dbReference type="NCBI Taxonomy" id="1424653"/>
    <lineage>
        <taxon>Bacteria</taxon>
        <taxon>Pseudomonadati</taxon>
        <taxon>Campylobacterota</taxon>
        <taxon>Epsilonproteobacteria</taxon>
        <taxon>Nautiliales</taxon>
        <taxon>Nautiliaceae</taxon>
        <taxon>Caminibacter</taxon>
    </lineage>
</organism>
<dbReference type="Pfam" id="PF08238">
    <property type="entry name" value="Sel1"/>
    <property type="match status" value="2"/>
</dbReference>
<dbReference type="AlphaFoldDB" id="A0AAJ4RBW0"/>
<comment type="catalytic activity">
    <reaction evidence="1">
        <text>a beta-lactam + H2O = a substituted beta-amino acid</text>
        <dbReference type="Rhea" id="RHEA:20401"/>
        <dbReference type="ChEBI" id="CHEBI:15377"/>
        <dbReference type="ChEBI" id="CHEBI:35627"/>
        <dbReference type="ChEBI" id="CHEBI:140347"/>
        <dbReference type="EC" id="3.5.2.6"/>
    </reaction>
</comment>
<evidence type="ECO:0000256" key="5">
    <source>
        <dbReference type="SAM" id="SignalP"/>
    </source>
</evidence>
<evidence type="ECO:0000313" key="6">
    <source>
        <dbReference type="EMBL" id="QCI28769.1"/>
    </source>
</evidence>
<dbReference type="GO" id="GO:0046677">
    <property type="term" value="P:response to antibiotic"/>
    <property type="evidence" value="ECO:0007669"/>
    <property type="project" value="UniProtKB-KW"/>
</dbReference>
<protein>
    <recommendedName>
        <fullName evidence="2">beta-lactamase</fullName>
        <ecNumber evidence="2">3.5.2.6</ecNumber>
    </recommendedName>
</protein>
<dbReference type="Proteomes" id="UP000298805">
    <property type="component" value="Chromosome"/>
</dbReference>
<keyword evidence="5" id="KW-0732">Signal</keyword>
<dbReference type="RefSeq" id="WP_123352692.1">
    <property type="nucleotide sequence ID" value="NZ_CP027432.2"/>
</dbReference>
<dbReference type="SUPFAM" id="SSF81901">
    <property type="entry name" value="HCP-like"/>
    <property type="match status" value="1"/>
</dbReference>
<reference evidence="6" key="3">
    <citation type="submission" date="2019-06" db="EMBL/GenBank/DDBJ databases">
        <title>A comparative analysis of the Nautiliaceae.</title>
        <authorList>
            <person name="Grosche A."/>
            <person name="Smedile F."/>
            <person name="Vetriani C."/>
        </authorList>
    </citation>
    <scope>NUCLEOTIDE SEQUENCE</scope>
    <source>
        <strain evidence="6">TB6</strain>
    </source>
</reference>
<dbReference type="EMBL" id="CP027432">
    <property type="protein sequence ID" value="QCI28769.1"/>
    <property type="molecule type" value="Genomic_DNA"/>
</dbReference>
<keyword evidence="3" id="KW-1015">Disulfide bond</keyword>
<dbReference type="InterPro" id="IPR011990">
    <property type="entry name" value="TPR-like_helical_dom_sf"/>
</dbReference>
<evidence type="ECO:0000256" key="1">
    <source>
        <dbReference type="ARBA" id="ARBA00001526"/>
    </source>
</evidence>
<feature type="chain" id="PRO_5042483674" description="beta-lactamase" evidence="5">
    <location>
        <begin position="19"/>
        <end position="146"/>
    </location>
</feature>
<dbReference type="EMBL" id="RJVK01000003">
    <property type="protein sequence ID" value="ROR39357.1"/>
    <property type="molecule type" value="Genomic_DNA"/>
</dbReference>
<dbReference type="Gene3D" id="1.25.40.10">
    <property type="entry name" value="Tetratricopeptide repeat domain"/>
    <property type="match status" value="1"/>
</dbReference>
<accession>A0AAJ4RBW0</accession>
<sequence length="146" mass="17177">MKKIVLFLSILIMLNAFDFTFTQAFMEFNKGVKLEKTNPKAAQRHFKKAFELIKQLKNKDSSQVYYLLGRMYCNGWGVKKNYKLAEKYFLRALKLGNKRVHCCIARLYIREGKPELAKEHLKYALSHSEIANYCSDIDQQTLKEIK</sequence>
<reference evidence="7 8" key="2">
    <citation type="submission" date="2018-11" db="EMBL/GenBank/DDBJ databases">
        <title>Genomic Encyclopedia of Type Strains, Phase IV (KMG-IV): sequencing the most valuable type-strain genomes for metagenomic binning, comparative biology and taxonomic classification.</title>
        <authorList>
            <person name="Goeker M."/>
        </authorList>
    </citation>
    <scope>NUCLEOTIDE SEQUENCE [LARGE SCALE GENOMIC DNA]</scope>
    <source>
        <strain evidence="7 8">DSM 27783</strain>
    </source>
</reference>
<evidence type="ECO:0000256" key="3">
    <source>
        <dbReference type="ARBA" id="ARBA00023157"/>
    </source>
</evidence>
<gene>
    <name evidence="6" type="ORF">C6V80_07260</name>
    <name evidence="7" type="ORF">EDC58_1297</name>
</gene>
<evidence type="ECO:0000256" key="2">
    <source>
        <dbReference type="ARBA" id="ARBA00012865"/>
    </source>
</evidence>
<proteinExistence type="predicted"/>
<dbReference type="SMART" id="SM00671">
    <property type="entry name" value="SEL1"/>
    <property type="match status" value="1"/>
</dbReference>
<evidence type="ECO:0000313" key="8">
    <source>
        <dbReference type="Proteomes" id="UP000272781"/>
    </source>
</evidence>
<name>A0AAJ4RBW0_9BACT</name>
<keyword evidence="4" id="KW-0046">Antibiotic resistance</keyword>
<evidence type="ECO:0000256" key="4">
    <source>
        <dbReference type="ARBA" id="ARBA00023251"/>
    </source>
</evidence>
<dbReference type="InterPro" id="IPR006597">
    <property type="entry name" value="Sel1-like"/>
</dbReference>
<keyword evidence="9" id="KW-1185">Reference proteome</keyword>
<dbReference type="Proteomes" id="UP000272781">
    <property type="component" value="Unassembled WGS sequence"/>
</dbReference>
<evidence type="ECO:0000313" key="9">
    <source>
        <dbReference type="Proteomes" id="UP000298805"/>
    </source>
</evidence>
<feature type="signal peptide" evidence="5">
    <location>
        <begin position="1"/>
        <end position="18"/>
    </location>
</feature>
<dbReference type="EC" id="3.5.2.6" evidence="2"/>
<evidence type="ECO:0000313" key="7">
    <source>
        <dbReference type="EMBL" id="ROR39357.1"/>
    </source>
</evidence>